<feature type="region of interest" description="Disordered" evidence="1">
    <location>
        <begin position="223"/>
        <end position="244"/>
    </location>
</feature>
<dbReference type="EMBL" id="JAKEKT020000037">
    <property type="protein sequence ID" value="KAL1641825.1"/>
    <property type="molecule type" value="Genomic_DNA"/>
</dbReference>
<accession>A0ABR3TQ29</accession>
<dbReference type="Proteomes" id="UP001521184">
    <property type="component" value="Unassembled WGS sequence"/>
</dbReference>
<feature type="compositionally biased region" description="Polar residues" evidence="1">
    <location>
        <begin position="40"/>
        <end position="57"/>
    </location>
</feature>
<feature type="region of interest" description="Disordered" evidence="1">
    <location>
        <begin position="1"/>
        <end position="210"/>
    </location>
</feature>
<dbReference type="SUPFAM" id="SSF55729">
    <property type="entry name" value="Acyl-CoA N-acyltransferases (Nat)"/>
    <property type="match status" value="1"/>
</dbReference>
<feature type="compositionally biased region" description="Low complexity" evidence="1">
    <location>
        <begin position="19"/>
        <end position="30"/>
    </location>
</feature>
<feature type="compositionally biased region" description="Polar residues" evidence="1">
    <location>
        <begin position="139"/>
        <end position="153"/>
    </location>
</feature>
<evidence type="ECO:0008006" key="4">
    <source>
        <dbReference type="Google" id="ProtNLM"/>
    </source>
</evidence>
<gene>
    <name evidence="2" type="ORF">SLS58_005867</name>
</gene>
<feature type="compositionally biased region" description="Polar residues" evidence="1">
    <location>
        <begin position="77"/>
        <end position="96"/>
    </location>
</feature>
<sequence length="652" mass="71946">MTDIKPPQYVPPHMRNRVARAQAQAQAQSQYVPPHLRKATPNNTASPNGGVSLNSGVAFNEGVASNDVPARNGGVARSQSSTQPNTAPLSATTTVPAQIPEQPLPANTPQANLPRASPPSANLPQDNLPQDNPPRASPHQANPHQANPSQADPSQADPHQGNPHQTNPSTVWDQNVPPAGPRATMDSRGRQRQDGEQVKPKRNTKWITNKEIRERALQNSNEQVGAWGSNGSDTGFNSNPAADPDHDLKKLMDWEGNWLPGPTDWETRRGYHHNNFNEEMMRFVNGSIDTEAAVDIYNEPTFLNEPSGEVAPRIWASLRIEGTSLQEWWNNHVGSSLAEDDSRAWWREYTSEESSLLISYDVPEARLDPTDHEGQILNVNDLGSGNASEKLVQARLKKKADRERRRNREREELAAAIAETPPVTFVQPAKIKPRVSLYVRLALAADAQQIAGIYNHYVHHSIKSAEVVPLSVADLARRIADETGSSMPWLVACQKGKKSGRGYTNGTDSSILGFACASDYLSRQSMYAYTAEAEVFVHPNYPRHKIGSCLMDRLLYILDPCYDALKGYQFTATGPFAEHGGSRVIGSVIMNVPFDKKDPEDLEGIAKFLGKFNFKKEAELPNIGVKKQMHVSLATFRYYTGTTINPKEALFS</sequence>
<name>A0ABR3TQ29_9PEZI</name>
<dbReference type="InterPro" id="IPR016181">
    <property type="entry name" value="Acyl_CoA_acyltransferase"/>
</dbReference>
<feature type="compositionally biased region" description="Polar residues" evidence="1">
    <location>
        <begin position="119"/>
        <end position="130"/>
    </location>
</feature>
<reference evidence="2 3" key="1">
    <citation type="journal article" date="2023" name="Plant Dis.">
        <title>First Report of Diplodia intermedia Causing Canker and Dieback Diseases on Apple Trees in Canada.</title>
        <authorList>
            <person name="Ellouze W."/>
            <person name="Ilyukhin E."/>
            <person name="Sulman M."/>
            <person name="Ali S."/>
        </authorList>
    </citation>
    <scope>NUCLEOTIDE SEQUENCE [LARGE SCALE GENOMIC DNA]</scope>
    <source>
        <strain evidence="2 3">M45-28</strain>
    </source>
</reference>
<feature type="compositionally biased region" description="Polar residues" evidence="1">
    <location>
        <begin position="162"/>
        <end position="173"/>
    </location>
</feature>
<dbReference type="Gene3D" id="3.40.630.30">
    <property type="match status" value="1"/>
</dbReference>
<feature type="compositionally biased region" description="Basic and acidic residues" evidence="1">
    <location>
        <begin position="185"/>
        <end position="199"/>
    </location>
</feature>
<feature type="compositionally biased region" description="Polar residues" evidence="1">
    <location>
        <begin position="223"/>
        <end position="240"/>
    </location>
</feature>
<evidence type="ECO:0000313" key="3">
    <source>
        <dbReference type="Proteomes" id="UP001521184"/>
    </source>
</evidence>
<organism evidence="2 3">
    <name type="scientific">Diplodia intermedia</name>
    <dbReference type="NCBI Taxonomy" id="856260"/>
    <lineage>
        <taxon>Eukaryota</taxon>
        <taxon>Fungi</taxon>
        <taxon>Dikarya</taxon>
        <taxon>Ascomycota</taxon>
        <taxon>Pezizomycotina</taxon>
        <taxon>Dothideomycetes</taxon>
        <taxon>Dothideomycetes incertae sedis</taxon>
        <taxon>Botryosphaeriales</taxon>
        <taxon>Botryosphaeriaceae</taxon>
        <taxon>Diplodia</taxon>
    </lineage>
</organism>
<keyword evidence="3" id="KW-1185">Reference proteome</keyword>
<evidence type="ECO:0000313" key="2">
    <source>
        <dbReference type="EMBL" id="KAL1641825.1"/>
    </source>
</evidence>
<evidence type="ECO:0000256" key="1">
    <source>
        <dbReference type="SAM" id="MobiDB-lite"/>
    </source>
</evidence>
<proteinExistence type="predicted"/>
<comment type="caution">
    <text evidence="2">The sequence shown here is derived from an EMBL/GenBank/DDBJ whole genome shotgun (WGS) entry which is preliminary data.</text>
</comment>
<protein>
    <recommendedName>
        <fullName evidence="4">Acyl-n-acyltransferase</fullName>
    </recommendedName>
</protein>